<keyword evidence="3" id="KW-1185">Reference proteome</keyword>
<evidence type="ECO:0000313" key="3">
    <source>
        <dbReference type="Proteomes" id="UP000219465"/>
    </source>
</evidence>
<dbReference type="Proteomes" id="UP000219465">
    <property type="component" value="Unassembled WGS sequence"/>
</dbReference>
<gene>
    <name evidence="2" type="ORF">SAMN05877838_0255</name>
</gene>
<proteinExistence type="predicted"/>
<organism evidence="2 3">
    <name type="scientific">Hoeflea halophila</name>
    <dbReference type="NCBI Taxonomy" id="714899"/>
    <lineage>
        <taxon>Bacteria</taxon>
        <taxon>Pseudomonadati</taxon>
        <taxon>Pseudomonadota</taxon>
        <taxon>Alphaproteobacteria</taxon>
        <taxon>Hyphomicrobiales</taxon>
        <taxon>Rhizobiaceae</taxon>
        <taxon>Hoeflea</taxon>
    </lineage>
</organism>
<dbReference type="Pfam" id="PF07332">
    <property type="entry name" value="Phage_holin_3_6"/>
    <property type="match status" value="1"/>
</dbReference>
<keyword evidence="1" id="KW-0472">Membrane</keyword>
<feature type="transmembrane region" description="Helical" evidence="1">
    <location>
        <begin position="78"/>
        <end position="99"/>
    </location>
</feature>
<name>A0A286HL88_9HYPH</name>
<sequence>MTEHSTMSGAKGLFSDVLTHATNLIRGEVDLARAEISENLKAAATAVGLIVGGVVIALTSLNVLAAALVAALTDAGMASGWAALLVGVGFALIAFALTYKGLNDLKPASIAPTRAGRNLRRDVDAVKESYHDK</sequence>
<keyword evidence="1" id="KW-1133">Transmembrane helix</keyword>
<feature type="transmembrane region" description="Helical" evidence="1">
    <location>
        <begin position="43"/>
        <end position="72"/>
    </location>
</feature>
<dbReference type="AlphaFoldDB" id="A0A286HL88"/>
<evidence type="ECO:0000256" key="1">
    <source>
        <dbReference type="SAM" id="Phobius"/>
    </source>
</evidence>
<accession>A0A286HL88</accession>
<dbReference type="InterPro" id="IPR009937">
    <property type="entry name" value="Phage_holin_3_6"/>
</dbReference>
<evidence type="ECO:0000313" key="2">
    <source>
        <dbReference type="EMBL" id="SOE08532.1"/>
    </source>
</evidence>
<keyword evidence="1" id="KW-0812">Transmembrane</keyword>
<protein>
    <submittedName>
        <fullName evidence="2">Putative superfamily III holin-X</fullName>
    </submittedName>
</protein>
<reference evidence="3" key="1">
    <citation type="submission" date="2017-08" db="EMBL/GenBank/DDBJ databases">
        <authorList>
            <person name="Varghese N."/>
            <person name="Submissions S."/>
        </authorList>
    </citation>
    <scope>NUCLEOTIDE SEQUENCE [LARGE SCALE GENOMIC DNA]</scope>
    <source>
        <strain evidence="3">KCTC 23107</strain>
    </source>
</reference>
<dbReference type="RefSeq" id="WP_179758908.1">
    <property type="nucleotide sequence ID" value="NZ_OCPC01000001.1"/>
</dbReference>
<dbReference type="EMBL" id="OCPC01000001">
    <property type="protein sequence ID" value="SOE08532.1"/>
    <property type="molecule type" value="Genomic_DNA"/>
</dbReference>